<dbReference type="PANTHER" id="PTHR24136:SF15">
    <property type="entry name" value="ANK_REP_REGION DOMAIN-CONTAINING PROTEIN"/>
    <property type="match status" value="1"/>
</dbReference>
<dbReference type="Gene3D" id="1.25.40.20">
    <property type="entry name" value="Ankyrin repeat-containing domain"/>
    <property type="match status" value="1"/>
</dbReference>
<dbReference type="InterPro" id="IPR002110">
    <property type="entry name" value="Ankyrin_rpt"/>
</dbReference>
<evidence type="ECO:0000256" key="1">
    <source>
        <dbReference type="ARBA" id="ARBA00005949"/>
    </source>
</evidence>
<dbReference type="EMBL" id="SPUK01000001">
    <property type="protein sequence ID" value="TQW01243.1"/>
    <property type="molecule type" value="Genomic_DNA"/>
</dbReference>
<evidence type="ECO:0000256" key="4">
    <source>
        <dbReference type="PROSITE-ProRule" id="PRU00023"/>
    </source>
</evidence>
<feature type="repeat" description="ANK" evidence="4">
    <location>
        <begin position="71"/>
        <end position="96"/>
    </location>
</feature>
<keyword evidence="2" id="KW-0677">Repeat</keyword>
<dbReference type="GO" id="GO:0016567">
    <property type="term" value="P:protein ubiquitination"/>
    <property type="evidence" value="ECO:0007669"/>
    <property type="project" value="TreeGrafter"/>
</dbReference>
<accession>A0A545VHN2</accession>
<dbReference type="Pfam" id="PF12796">
    <property type="entry name" value="Ank_2"/>
    <property type="match status" value="1"/>
</dbReference>
<keyword evidence="3 4" id="KW-0040">ANK repeat</keyword>
<evidence type="ECO:0000313" key="5">
    <source>
        <dbReference type="EMBL" id="TQW01243.1"/>
    </source>
</evidence>
<gene>
    <name evidence="5" type="ORF">IF1G_01174</name>
</gene>
<comment type="caution">
    <text evidence="5">The sequence shown here is derived from an EMBL/GenBank/DDBJ whole genome shotgun (WGS) entry which is preliminary data.</text>
</comment>
<organism evidence="5 6">
    <name type="scientific">Cordyceps javanica</name>
    <dbReference type="NCBI Taxonomy" id="43265"/>
    <lineage>
        <taxon>Eukaryota</taxon>
        <taxon>Fungi</taxon>
        <taxon>Dikarya</taxon>
        <taxon>Ascomycota</taxon>
        <taxon>Pezizomycotina</taxon>
        <taxon>Sordariomycetes</taxon>
        <taxon>Hypocreomycetidae</taxon>
        <taxon>Hypocreales</taxon>
        <taxon>Cordycipitaceae</taxon>
        <taxon>Cordyceps</taxon>
    </lineage>
</organism>
<dbReference type="GO" id="GO:0045732">
    <property type="term" value="P:positive regulation of protein catabolic process"/>
    <property type="evidence" value="ECO:0007669"/>
    <property type="project" value="TreeGrafter"/>
</dbReference>
<dbReference type="SMART" id="SM00248">
    <property type="entry name" value="ANK"/>
    <property type="match status" value="5"/>
</dbReference>
<dbReference type="Proteomes" id="UP000315783">
    <property type="component" value="Unassembled WGS sequence"/>
</dbReference>
<dbReference type="OrthoDB" id="341259at2759"/>
<dbReference type="AlphaFoldDB" id="A0A545VHN2"/>
<reference evidence="5 6" key="1">
    <citation type="journal article" date="2019" name="Appl. Microbiol. Biotechnol.">
        <title>Genome sequence of Isaria javanica and comparative genome analysis insights into family S53 peptidase evolution in fungal entomopathogens.</title>
        <authorList>
            <person name="Lin R."/>
            <person name="Zhang X."/>
            <person name="Xin B."/>
            <person name="Zou M."/>
            <person name="Gao Y."/>
            <person name="Qin F."/>
            <person name="Hu Q."/>
            <person name="Xie B."/>
            <person name="Cheng X."/>
        </authorList>
    </citation>
    <scope>NUCLEOTIDE SEQUENCE [LARGE SCALE GENOMIC DNA]</scope>
    <source>
        <strain evidence="5 6">IJ1G</strain>
    </source>
</reference>
<dbReference type="InterPro" id="IPR036770">
    <property type="entry name" value="Ankyrin_rpt-contain_sf"/>
</dbReference>
<proteinExistence type="inferred from homology"/>
<sequence length="349" mass="39175">MDPPQQVQCLVARKSCGYRECPATQPGEARSSRALTFAAIKGRLSVAKKAVEAGASLDCVAEVTPQRAKFAYRTPLHLAIHGDHPEVAAYLIECGARTSRNFTRIQDKEPAIFSAIEAKSLHLTELMLNNEHFYTEAKNYSEVTIIQKAVEHGSFPIVNHLLNLIEKPESRYTFSTRGALKRALMRSPSLEIVTRLTQSERVDVYSPSPGNEWPSSYTPLEIACQRGYLDIVKLLLKKEKFAGSSLSLSRLLNLAADNDHDDVAEYLLQQDVKWQLSAQIIGKVKSLACKMRNRDLFTLIKTSSGMIACSTDYWIDPARGLDWRNLQGLVYLLRERFQSFLAGPNIYTH</sequence>
<dbReference type="STRING" id="43265.A0A545VHN2"/>
<dbReference type="PROSITE" id="PS50088">
    <property type="entry name" value="ANK_REPEAT"/>
    <property type="match status" value="2"/>
</dbReference>
<evidence type="ECO:0000256" key="2">
    <source>
        <dbReference type="ARBA" id="ARBA00022737"/>
    </source>
</evidence>
<feature type="repeat" description="ANK" evidence="4">
    <location>
        <begin position="215"/>
        <end position="238"/>
    </location>
</feature>
<dbReference type="Pfam" id="PF00023">
    <property type="entry name" value="Ank"/>
    <property type="match status" value="1"/>
</dbReference>
<name>A0A545VHN2_9HYPO</name>
<evidence type="ECO:0000256" key="3">
    <source>
        <dbReference type="ARBA" id="ARBA00023043"/>
    </source>
</evidence>
<dbReference type="PANTHER" id="PTHR24136">
    <property type="entry name" value="SOWAH (DROSOPHILA) HOMOLOG"/>
    <property type="match status" value="1"/>
</dbReference>
<dbReference type="SUPFAM" id="SSF48403">
    <property type="entry name" value="Ankyrin repeat"/>
    <property type="match status" value="1"/>
</dbReference>
<dbReference type="PROSITE" id="PS50297">
    <property type="entry name" value="ANK_REP_REGION"/>
    <property type="match status" value="2"/>
</dbReference>
<dbReference type="InterPro" id="IPR051573">
    <property type="entry name" value="Ankyrin-SOCS_box_domain"/>
</dbReference>
<keyword evidence="6" id="KW-1185">Reference proteome</keyword>
<comment type="similarity">
    <text evidence="1">Belongs to the ankyrin SOCS box (ASB) family.</text>
</comment>
<protein>
    <submittedName>
        <fullName evidence="5">Ankyrin repeats (3 copies) domain-containing protein</fullName>
    </submittedName>
</protein>
<evidence type="ECO:0000313" key="6">
    <source>
        <dbReference type="Proteomes" id="UP000315783"/>
    </source>
</evidence>